<feature type="compositionally biased region" description="Polar residues" evidence="1">
    <location>
        <begin position="1"/>
        <end position="11"/>
    </location>
</feature>
<keyword evidence="2" id="KW-0812">Transmembrane</keyword>
<name>A0ABR4J6T2_9EURO</name>
<evidence type="ECO:0000313" key="3">
    <source>
        <dbReference type="EMBL" id="KAL2835749.1"/>
    </source>
</evidence>
<feature type="transmembrane region" description="Helical" evidence="2">
    <location>
        <begin position="44"/>
        <end position="62"/>
    </location>
</feature>
<protein>
    <recommendedName>
        <fullName evidence="5">Transmembrane protein</fullName>
    </recommendedName>
</protein>
<reference evidence="3 4" key="1">
    <citation type="submission" date="2024-07" db="EMBL/GenBank/DDBJ databases">
        <title>Section-level genome sequencing and comparative genomics of Aspergillus sections Usti and Cavernicolus.</title>
        <authorList>
            <consortium name="Lawrence Berkeley National Laboratory"/>
            <person name="Nybo J.L."/>
            <person name="Vesth T.C."/>
            <person name="Theobald S."/>
            <person name="Frisvad J.C."/>
            <person name="Larsen T.O."/>
            <person name="Kjaerboelling I."/>
            <person name="Rothschild-Mancinelli K."/>
            <person name="Lyhne E.K."/>
            <person name="Kogle M.E."/>
            <person name="Barry K."/>
            <person name="Clum A."/>
            <person name="Na H."/>
            <person name="Ledsgaard L."/>
            <person name="Lin J."/>
            <person name="Lipzen A."/>
            <person name="Kuo A."/>
            <person name="Riley R."/>
            <person name="Mondo S."/>
            <person name="Labutti K."/>
            <person name="Haridas S."/>
            <person name="Pangalinan J."/>
            <person name="Salamov A.A."/>
            <person name="Simmons B.A."/>
            <person name="Magnuson J.K."/>
            <person name="Chen J."/>
            <person name="Drula E."/>
            <person name="Henrissat B."/>
            <person name="Wiebenga A."/>
            <person name="Lubbers R.J."/>
            <person name="Gomes A.C."/>
            <person name="Makela M.R."/>
            <person name="Stajich J."/>
            <person name="Grigoriev I.V."/>
            <person name="Mortensen U.H."/>
            <person name="De Vries R.P."/>
            <person name="Baker S.E."/>
            <person name="Andersen M.R."/>
        </authorList>
    </citation>
    <scope>NUCLEOTIDE SEQUENCE [LARGE SCALE GENOMIC DNA]</scope>
    <source>
        <strain evidence="3 4">CBS 123904</strain>
    </source>
</reference>
<evidence type="ECO:0000313" key="4">
    <source>
        <dbReference type="Proteomes" id="UP001610446"/>
    </source>
</evidence>
<dbReference type="EMBL" id="JBFXLU010000194">
    <property type="protein sequence ID" value="KAL2835749.1"/>
    <property type="molecule type" value="Genomic_DNA"/>
</dbReference>
<accession>A0ABR4J6T2</accession>
<feature type="region of interest" description="Disordered" evidence="1">
    <location>
        <begin position="1"/>
        <end position="33"/>
    </location>
</feature>
<evidence type="ECO:0000256" key="1">
    <source>
        <dbReference type="SAM" id="MobiDB-lite"/>
    </source>
</evidence>
<keyword evidence="2" id="KW-1133">Transmembrane helix</keyword>
<organism evidence="3 4">
    <name type="scientific">Aspergillus pseudoustus</name>
    <dbReference type="NCBI Taxonomy" id="1810923"/>
    <lineage>
        <taxon>Eukaryota</taxon>
        <taxon>Fungi</taxon>
        <taxon>Dikarya</taxon>
        <taxon>Ascomycota</taxon>
        <taxon>Pezizomycotina</taxon>
        <taxon>Eurotiomycetes</taxon>
        <taxon>Eurotiomycetidae</taxon>
        <taxon>Eurotiales</taxon>
        <taxon>Aspergillaceae</taxon>
        <taxon>Aspergillus</taxon>
        <taxon>Aspergillus subgen. Nidulantes</taxon>
    </lineage>
</organism>
<comment type="caution">
    <text evidence="3">The sequence shown here is derived from an EMBL/GenBank/DDBJ whole genome shotgun (WGS) entry which is preliminary data.</text>
</comment>
<evidence type="ECO:0000256" key="2">
    <source>
        <dbReference type="SAM" id="Phobius"/>
    </source>
</evidence>
<feature type="region of interest" description="Disordered" evidence="1">
    <location>
        <begin position="67"/>
        <end position="87"/>
    </location>
</feature>
<evidence type="ECO:0008006" key="5">
    <source>
        <dbReference type="Google" id="ProtNLM"/>
    </source>
</evidence>
<gene>
    <name evidence="3" type="ORF">BJY01DRAFT_66831</name>
</gene>
<proteinExistence type="predicted"/>
<dbReference type="Proteomes" id="UP001610446">
    <property type="component" value="Unassembled WGS sequence"/>
</dbReference>
<keyword evidence="2" id="KW-0472">Membrane</keyword>
<keyword evidence="4" id="KW-1185">Reference proteome</keyword>
<sequence length="87" mass="10202">MPTPQPQTSKPQARVNPTPHIRRPPPPPNDIRQTKEYRTAARRWTMTIVALPIFFYTSWVLFERTYGNKQPKRLTNTPNKSDEGEVR</sequence>